<evidence type="ECO:0000259" key="9">
    <source>
        <dbReference type="Pfam" id="PF01035"/>
    </source>
</evidence>
<dbReference type="EC" id="2.1.1.63" evidence="8"/>
<dbReference type="RefSeq" id="WP_168850026.1">
    <property type="nucleotide sequence ID" value="NZ_JAAVSD010000028.1"/>
</dbReference>
<dbReference type="Gene3D" id="1.10.10.10">
    <property type="entry name" value="Winged helix-like DNA-binding domain superfamily/Winged helix DNA-binding domain"/>
    <property type="match status" value="1"/>
</dbReference>
<dbReference type="InterPro" id="IPR036388">
    <property type="entry name" value="WH-like_DNA-bd_sf"/>
</dbReference>
<keyword evidence="12" id="KW-1185">Reference proteome</keyword>
<feature type="domain" description="Methylated-DNA-[protein]-cysteine S-methyltransferase DNA binding" evidence="9">
    <location>
        <begin position="79"/>
        <end position="160"/>
    </location>
</feature>
<proteinExistence type="inferred from homology"/>
<dbReference type="Proteomes" id="UP000707477">
    <property type="component" value="Unassembled WGS sequence"/>
</dbReference>
<comment type="miscellaneous">
    <text evidence="8">This enzyme catalyzes only one turnover and therefore is not strictly catalytic. According to one definition, an enzyme is a biocatalyst that acts repeatedly and over many reaction cycles.</text>
</comment>
<dbReference type="PROSITE" id="PS00374">
    <property type="entry name" value="MGMT"/>
    <property type="match status" value="1"/>
</dbReference>
<dbReference type="NCBIfam" id="TIGR00589">
    <property type="entry name" value="ogt"/>
    <property type="match status" value="1"/>
</dbReference>
<evidence type="ECO:0000256" key="6">
    <source>
        <dbReference type="ARBA" id="ARBA00023204"/>
    </source>
</evidence>
<feature type="active site" description="Nucleophile; methyl group acceptor" evidence="8">
    <location>
        <position position="132"/>
    </location>
</feature>
<dbReference type="CDD" id="cd06445">
    <property type="entry name" value="ATase"/>
    <property type="match status" value="1"/>
</dbReference>
<evidence type="ECO:0000256" key="7">
    <source>
        <dbReference type="ARBA" id="ARBA00049348"/>
    </source>
</evidence>
<dbReference type="SUPFAM" id="SSF46767">
    <property type="entry name" value="Methylated DNA-protein cysteine methyltransferase, C-terminal domain"/>
    <property type="match status" value="1"/>
</dbReference>
<organism evidence="11 12">
    <name type="scientific">Levilactobacillus tujiorum</name>
    <dbReference type="NCBI Taxonomy" id="2912243"/>
    <lineage>
        <taxon>Bacteria</taxon>
        <taxon>Bacillati</taxon>
        <taxon>Bacillota</taxon>
        <taxon>Bacilli</taxon>
        <taxon>Lactobacillales</taxon>
        <taxon>Lactobacillaceae</taxon>
        <taxon>Levilactobacillus</taxon>
    </lineage>
</organism>
<keyword evidence="6 8" id="KW-0234">DNA repair</keyword>
<dbReference type="InterPro" id="IPR036217">
    <property type="entry name" value="MethylDNA_cys_MeTrfase_DNAb"/>
</dbReference>
<dbReference type="HAMAP" id="MF_00772">
    <property type="entry name" value="OGT"/>
    <property type="match status" value="1"/>
</dbReference>
<keyword evidence="2 8" id="KW-0963">Cytoplasm</keyword>
<protein>
    <recommendedName>
        <fullName evidence="8">Methylated-DNA--protein-cysteine methyltransferase</fullName>
        <ecNumber evidence="8">2.1.1.63</ecNumber>
    </recommendedName>
    <alternativeName>
        <fullName evidence="8">6-O-methylguanine-DNA methyltransferase</fullName>
        <shortName evidence="8">MGMT</shortName>
    </alternativeName>
    <alternativeName>
        <fullName evidence="8">O-6-methylguanine-DNA-alkyltransferase</fullName>
    </alternativeName>
</protein>
<reference evidence="11 12" key="1">
    <citation type="submission" date="2020-03" db="EMBL/GenBank/DDBJ databases">
        <authorList>
            <person name="Zhang Z."/>
            <person name="Guo Z."/>
            <person name="Hou Q."/>
            <person name="Shen X."/>
        </authorList>
    </citation>
    <scope>NUCLEOTIDE SEQUENCE [LARGE SCALE GENOMIC DNA]</scope>
    <source>
        <strain evidence="11 12">HBUAS51329</strain>
    </source>
</reference>
<keyword evidence="5 8" id="KW-0227">DNA damage</keyword>
<dbReference type="PANTHER" id="PTHR10815:SF5">
    <property type="entry name" value="METHYLATED-DNA--PROTEIN-CYSTEINE METHYLTRANSFERASE"/>
    <property type="match status" value="1"/>
</dbReference>
<accession>A0ABX1L7S5</accession>
<comment type="catalytic activity">
    <reaction evidence="1 8">
        <text>a 4-O-methyl-thymidine in DNA + L-cysteinyl-[protein] = a thymidine in DNA + S-methyl-L-cysteinyl-[protein]</text>
        <dbReference type="Rhea" id="RHEA:53428"/>
        <dbReference type="Rhea" id="RHEA-COMP:10131"/>
        <dbReference type="Rhea" id="RHEA-COMP:10132"/>
        <dbReference type="Rhea" id="RHEA-COMP:13555"/>
        <dbReference type="Rhea" id="RHEA-COMP:13556"/>
        <dbReference type="ChEBI" id="CHEBI:29950"/>
        <dbReference type="ChEBI" id="CHEBI:82612"/>
        <dbReference type="ChEBI" id="CHEBI:137386"/>
        <dbReference type="ChEBI" id="CHEBI:137387"/>
        <dbReference type="EC" id="2.1.1.63"/>
    </reaction>
</comment>
<feature type="domain" description="Methylguanine DNA methyltransferase ribonuclease-like" evidence="10">
    <location>
        <begin position="5"/>
        <end position="72"/>
    </location>
</feature>
<comment type="subcellular location">
    <subcellularLocation>
        <location evidence="8">Cytoplasm</location>
    </subcellularLocation>
</comment>
<comment type="function">
    <text evidence="8">Involved in the cellular defense against the biological effects of O6-methylguanine (O6-MeG) and O4-methylthymine (O4-MeT) in DNA. Repairs the methylated nucleobase in DNA by stoichiometrically transferring the methyl group to a cysteine residue in the enzyme. This is a suicide reaction: the enzyme is irreversibly inactivated.</text>
</comment>
<dbReference type="InterPro" id="IPR023546">
    <property type="entry name" value="MGMT"/>
</dbReference>
<evidence type="ECO:0000313" key="12">
    <source>
        <dbReference type="Proteomes" id="UP000707477"/>
    </source>
</evidence>
<comment type="catalytic activity">
    <reaction evidence="7 8">
        <text>a 6-O-methyl-2'-deoxyguanosine in DNA + L-cysteinyl-[protein] = S-methyl-L-cysteinyl-[protein] + a 2'-deoxyguanosine in DNA</text>
        <dbReference type="Rhea" id="RHEA:24000"/>
        <dbReference type="Rhea" id="RHEA-COMP:10131"/>
        <dbReference type="Rhea" id="RHEA-COMP:10132"/>
        <dbReference type="Rhea" id="RHEA-COMP:11367"/>
        <dbReference type="Rhea" id="RHEA-COMP:11368"/>
        <dbReference type="ChEBI" id="CHEBI:29950"/>
        <dbReference type="ChEBI" id="CHEBI:82612"/>
        <dbReference type="ChEBI" id="CHEBI:85445"/>
        <dbReference type="ChEBI" id="CHEBI:85448"/>
        <dbReference type="EC" id="2.1.1.63"/>
    </reaction>
</comment>
<evidence type="ECO:0000313" key="11">
    <source>
        <dbReference type="EMBL" id="NLR30369.1"/>
    </source>
</evidence>
<name>A0ABX1L7S5_9LACO</name>
<comment type="caution">
    <text evidence="11">The sequence shown here is derived from an EMBL/GenBank/DDBJ whole genome shotgun (WGS) entry which is preliminary data.</text>
</comment>
<sequence length="174" mass="18704">MRQRQLATPLGTVTVASDGAALTGLWFNDQQHFGSTLPPGTPTENLAIFDQINTWLTGYFAGQQPPVTFPVRPTGTHLREAVWAVLRTIPYGEVRTYGELAKAVTPVIGHNPGARAVGNAVGHNPISLVIPCHRVIGRTGELVGYAGGLDRKKTLLRLEGCLSAESDQVVLEKK</sequence>
<evidence type="ECO:0000256" key="5">
    <source>
        <dbReference type="ARBA" id="ARBA00022763"/>
    </source>
</evidence>
<dbReference type="Pfam" id="PF02870">
    <property type="entry name" value="Methyltransf_1N"/>
    <property type="match status" value="1"/>
</dbReference>
<dbReference type="Pfam" id="PF01035">
    <property type="entry name" value="DNA_binding_1"/>
    <property type="match status" value="1"/>
</dbReference>
<dbReference type="InterPro" id="IPR036631">
    <property type="entry name" value="MGMT_N_sf"/>
</dbReference>
<evidence type="ECO:0000259" key="10">
    <source>
        <dbReference type="Pfam" id="PF02870"/>
    </source>
</evidence>
<dbReference type="Gene3D" id="3.30.160.70">
    <property type="entry name" value="Methylated DNA-protein cysteine methyltransferase domain"/>
    <property type="match status" value="1"/>
</dbReference>
<evidence type="ECO:0000256" key="3">
    <source>
        <dbReference type="ARBA" id="ARBA00022603"/>
    </source>
</evidence>
<keyword evidence="4 8" id="KW-0808">Transferase</keyword>
<dbReference type="EMBL" id="JAAVSD010000028">
    <property type="protein sequence ID" value="NLR30369.1"/>
    <property type="molecule type" value="Genomic_DNA"/>
</dbReference>
<evidence type="ECO:0000256" key="4">
    <source>
        <dbReference type="ARBA" id="ARBA00022679"/>
    </source>
</evidence>
<evidence type="ECO:0000256" key="1">
    <source>
        <dbReference type="ARBA" id="ARBA00001286"/>
    </source>
</evidence>
<dbReference type="PANTHER" id="PTHR10815">
    <property type="entry name" value="METHYLATED-DNA--PROTEIN-CYSTEINE METHYLTRANSFERASE"/>
    <property type="match status" value="1"/>
</dbReference>
<dbReference type="InterPro" id="IPR001497">
    <property type="entry name" value="MethylDNA_cys_MeTrfase_AS"/>
</dbReference>
<dbReference type="InterPro" id="IPR008332">
    <property type="entry name" value="MethylG_MeTrfase_N"/>
</dbReference>
<keyword evidence="3 8" id="KW-0489">Methyltransferase</keyword>
<dbReference type="SUPFAM" id="SSF53155">
    <property type="entry name" value="Methylated DNA-protein cysteine methyltransferase domain"/>
    <property type="match status" value="1"/>
</dbReference>
<dbReference type="InterPro" id="IPR014048">
    <property type="entry name" value="MethylDNA_cys_MeTrfase_DNA-bd"/>
</dbReference>
<gene>
    <name evidence="11" type="ORF">HEQ44_09220</name>
</gene>
<evidence type="ECO:0000256" key="8">
    <source>
        <dbReference type="HAMAP-Rule" id="MF_00772"/>
    </source>
</evidence>
<evidence type="ECO:0000256" key="2">
    <source>
        <dbReference type="ARBA" id="ARBA00022490"/>
    </source>
</evidence>
<comment type="similarity">
    <text evidence="8">Belongs to the MGMT family.</text>
</comment>